<evidence type="ECO:0000256" key="2">
    <source>
        <dbReference type="SAM" id="MobiDB-lite"/>
    </source>
</evidence>
<reference evidence="3" key="4">
    <citation type="submission" date="2025-09" db="UniProtKB">
        <authorList>
            <consortium name="Ensembl"/>
        </authorList>
    </citation>
    <scope>IDENTIFICATION</scope>
    <source>
        <strain evidence="3">C57BL/6J</strain>
    </source>
</reference>
<dbReference type="ExpressionAtlas" id="A0A0A0MQC5">
    <property type="expression patterns" value="baseline and differential"/>
</dbReference>
<feature type="region of interest" description="Disordered" evidence="2">
    <location>
        <begin position="144"/>
        <end position="189"/>
    </location>
</feature>
<dbReference type="VEuPathDB" id="HostDB:ENSMUSG00000028555"/>
<dbReference type="HOGENOM" id="CLU_1434043_0_0_1"/>
<name>A0A0A0MQC5_MOUSE</name>
<dbReference type="Antibodypedia" id="32939">
    <property type="antibodies" value="32 antibodies from 15 providers"/>
</dbReference>
<evidence type="ECO:0000256" key="1">
    <source>
        <dbReference type="ARBA" id="ARBA00022803"/>
    </source>
</evidence>
<evidence type="ECO:0000313" key="5">
    <source>
        <dbReference type="Proteomes" id="UP000000589"/>
    </source>
</evidence>
<dbReference type="SMR" id="A0A0A0MQC5"/>
<evidence type="ECO:0000313" key="4">
    <source>
        <dbReference type="MGI" id="MGI:2444350"/>
    </source>
</evidence>
<reference evidence="3" key="3">
    <citation type="submission" date="2025-08" db="UniProtKB">
        <authorList>
            <consortium name="Ensembl"/>
        </authorList>
    </citation>
    <scope>IDENTIFICATION</scope>
    <source>
        <strain evidence="3">C57BL/6J</strain>
    </source>
</reference>
<dbReference type="Bgee" id="ENSMUSG00000028555">
    <property type="expression patterns" value="Expressed in spermatid and 124 other cell types or tissues"/>
</dbReference>
<feature type="compositionally biased region" description="Polar residues" evidence="2">
    <location>
        <begin position="178"/>
        <end position="189"/>
    </location>
</feature>
<accession>A0A0A0MQC5</accession>
<dbReference type="UCSC" id="uc008uci.2">
    <property type="organism name" value="mouse"/>
</dbReference>
<reference evidence="3 5" key="2">
    <citation type="journal article" date="2011" name="PLoS Biol.">
        <title>Modernizing reference genome assemblies.</title>
        <authorList>
            <person name="Church D.M."/>
            <person name="Schneider V.A."/>
            <person name="Graves T."/>
            <person name="Auger K."/>
            <person name="Cunningham F."/>
            <person name="Bouk N."/>
            <person name="Chen H.C."/>
            <person name="Agarwala R."/>
            <person name="McLaren W.M."/>
            <person name="Ritchie G.R."/>
            <person name="Albracht D."/>
            <person name="Kremitzki M."/>
            <person name="Rock S."/>
            <person name="Kotkiewicz H."/>
            <person name="Kremitzki C."/>
            <person name="Wollam A."/>
            <person name="Trani L."/>
            <person name="Fulton L."/>
            <person name="Fulton R."/>
            <person name="Matthews L."/>
            <person name="Whitehead S."/>
            <person name="Chow W."/>
            <person name="Torrance J."/>
            <person name="Dunn M."/>
            <person name="Harden G."/>
            <person name="Threadgold G."/>
            <person name="Wood J."/>
            <person name="Collins J."/>
            <person name="Heath P."/>
            <person name="Griffiths G."/>
            <person name="Pelan S."/>
            <person name="Grafham D."/>
            <person name="Eichler E.E."/>
            <person name="Weinstock G."/>
            <person name="Mardis E.R."/>
            <person name="Wilson R.K."/>
            <person name="Howe K."/>
            <person name="Flicek P."/>
            <person name="Hubbard T."/>
        </authorList>
    </citation>
    <scope>NUCLEOTIDE SEQUENCE [LARGE SCALE GENOMIC DNA]</scope>
    <source>
        <strain evidence="3 5">C57BL/6J</strain>
    </source>
</reference>
<protein>
    <submittedName>
        <fullName evidence="3">Tetratricopeptide repeat domain 39A</fullName>
    </submittedName>
</protein>
<keyword evidence="1" id="KW-0802">TPR repeat</keyword>
<dbReference type="MGI" id="MGI:2444350">
    <property type="gene designation" value="Ttc39a"/>
</dbReference>
<dbReference type="PANTHER" id="PTHR31859">
    <property type="entry name" value="TETRATRICOPEPTIDE REPEAT PROTEIN 39 FAMILY MEMBER"/>
    <property type="match status" value="1"/>
</dbReference>
<dbReference type="Pfam" id="PF10300">
    <property type="entry name" value="Iml2-TPR_39"/>
    <property type="match status" value="1"/>
</dbReference>
<dbReference type="AGR" id="MGI:2444350"/>
<proteinExistence type="predicted"/>
<reference evidence="3 5" key="1">
    <citation type="journal article" date="2009" name="PLoS Biol.">
        <title>Lineage-specific biology revealed by a finished genome assembly of the mouse.</title>
        <authorList>
            <consortium name="Mouse Genome Sequencing Consortium"/>
            <person name="Church D.M."/>
            <person name="Goodstadt L."/>
            <person name="Hillier L.W."/>
            <person name="Zody M.C."/>
            <person name="Goldstein S."/>
            <person name="She X."/>
            <person name="Bult C.J."/>
            <person name="Agarwala R."/>
            <person name="Cherry J.L."/>
            <person name="DiCuccio M."/>
            <person name="Hlavina W."/>
            <person name="Kapustin Y."/>
            <person name="Meric P."/>
            <person name="Maglott D."/>
            <person name="Birtle Z."/>
            <person name="Marques A.C."/>
            <person name="Graves T."/>
            <person name="Zhou S."/>
            <person name="Teague B."/>
            <person name="Potamousis K."/>
            <person name="Churas C."/>
            <person name="Place M."/>
            <person name="Herschleb J."/>
            <person name="Runnheim R."/>
            <person name="Forrest D."/>
            <person name="Amos-Landgraf J."/>
            <person name="Schwartz D.C."/>
            <person name="Cheng Z."/>
            <person name="Lindblad-Toh K."/>
            <person name="Eichler E.E."/>
            <person name="Ponting C.P."/>
        </authorList>
    </citation>
    <scope>NUCLEOTIDE SEQUENCE [LARGE SCALE GENOMIC DNA]</scope>
    <source>
        <strain evidence="3 5">C57BL/6J</strain>
    </source>
</reference>
<dbReference type="PANTHER" id="PTHR31859:SF3">
    <property type="entry name" value="TETRATRICOPEPTIDE REPEAT PROTEIN 39A"/>
    <property type="match status" value="1"/>
</dbReference>
<organism evidence="3 5">
    <name type="scientific">Mus musculus</name>
    <name type="common">Mouse</name>
    <dbReference type="NCBI Taxonomy" id="10090"/>
    <lineage>
        <taxon>Eukaryota</taxon>
        <taxon>Metazoa</taxon>
        <taxon>Chordata</taxon>
        <taxon>Craniata</taxon>
        <taxon>Vertebrata</taxon>
        <taxon>Euteleostomi</taxon>
        <taxon>Mammalia</taxon>
        <taxon>Eutheria</taxon>
        <taxon>Euarchontoglires</taxon>
        <taxon>Glires</taxon>
        <taxon>Rodentia</taxon>
        <taxon>Myomorpha</taxon>
        <taxon>Muroidea</taxon>
        <taxon>Muridae</taxon>
        <taxon>Murinae</taxon>
        <taxon>Mus</taxon>
        <taxon>Mus</taxon>
    </lineage>
</organism>
<dbReference type="GeneTree" id="ENSGT00950000182917"/>
<dbReference type="Proteomes" id="UP000000589">
    <property type="component" value="Chromosome 4"/>
</dbReference>
<evidence type="ECO:0000313" key="3">
    <source>
        <dbReference type="Ensembl" id="ENSMUSP00000102230.2"/>
    </source>
</evidence>
<keyword evidence="5" id="KW-1185">Reference proteome</keyword>
<dbReference type="InterPro" id="IPR019412">
    <property type="entry name" value="IML2/TPR_39"/>
</dbReference>
<dbReference type="AlphaFoldDB" id="A0A0A0MQC5"/>
<gene>
    <name evidence="3 4" type="primary">Ttc39a</name>
</gene>
<dbReference type="ProteomicsDB" id="363270"/>
<dbReference type="Ensembl" id="ENSMUST00000106619.8">
    <property type="protein sequence ID" value="ENSMUSP00000102230.2"/>
    <property type="gene ID" value="ENSMUSG00000028555.16"/>
</dbReference>
<sequence length="189" mass="20809">MTTASGPGDLPAGSPVSSLHEALDQCMTALDLFLTNQFSEALSYLKPRTKESMYHSLTYATILEMQAMMTFDPQDILLAGNMMKEAQSLCQRHRRKSSMTDSFSNLVHRPTIDQFTEEEIHAEVCYAECLLQRAALTFLQVGSSPHPSPPHTWAESILDQSPSPSMTCPLRSDKARGSDSQTLKPGQAG</sequence>